<dbReference type="RefSeq" id="WP_377928933.1">
    <property type="nucleotide sequence ID" value="NZ_JBHUEM010000022.1"/>
</dbReference>
<evidence type="ECO:0000256" key="6">
    <source>
        <dbReference type="RuleBase" id="RU363032"/>
    </source>
</evidence>
<evidence type="ECO:0000313" key="9">
    <source>
        <dbReference type="Proteomes" id="UP001597214"/>
    </source>
</evidence>
<protein>
    <submittedName>
        <fullName evidence="8">ABC transporter permease subunit</fullName>
    </submittedName>
</protein>
<accession>A0ABW4LUD8</accession>
<dbReference type="CDD" id="cd06261">
    <property type="entry name" value="TM_PBP2"/>
    <property type="match status" value="1"/>
</dbReference>
<dbReference type="Proteomes" id="UP001597214">
    <property type="component" value="Unassembled WGS sequence"/>
</dbReference>
<evidence type="ECO:0000259" key="7">
    <source>
        <dbReference type="PROSITE" id="PS50928"/>
    </source>
</evidence>
<dbReference type="InterPro" id="IPR035906">
    <property type="entry name" value="MetI-like_sf"/>
</dbReference>
<sequence>MIHYFIKKPKFIISFSFILLLLLASLGYEFLYGGYIWENVSREDASGALIGPPYTPSQNPPFGTDRVSTPILAKIIQGAKYTIFTALFISLLQVCIGFLVSIFFSRLPKLIQRTFEGIVESSLYIPITIIAYMVIFPLQYYLDPNEDFANFYKLYGLQVSILTLLGIPQLVLLFTKDIQQNLKEEYILASKTLGAQGFRLFRTHIIPYMIPRLILQFSQRTVEVLILLAHLGFLAVFLGGYVMKEVYDGEMQAFSLSNEWAGEIGKSFRDLMLTPWIIYFPLMFFALTVMSFNMITTSIREYIQSPSIMKKKNRNGVHSQHSDYHSVSEEEEFTFIEKKTANLNKRRKRPV</sequence>
<evidence type="ECO:0000256" key="1">
    <source>
        <dbReference type="ARBA" id="ARBA00004141"/>
    </source>
</evidence>
<dbReference type="PANTHER" id="PTHR43839">
    <property type="entry name" value="OPPC IN A BINDING PROTEIN-DEPENDENT TRANSPORT SYSTEM"/>
    <property type="match status" value="1"/>
</dbReference>
<reference evidence="9" key="1">
    <citation type="journal article" date="2019" name="Int. J. Syst. Evol. Microbiol.">
        <title>The Global Catalogue of Microorganisms (GCM) 10K type strain sequencing project: providing services to taxonomists for standard genome sequencing and annotation.</title>
        <authorList>
            <consortium name="The Broad Institute Genomics Platform"/>
            <consortium name="The Broad Institute Genome Sequencing Center for Infectious Disease"/>
            <person name="Wu L."/>
            <person name="Ma J."/>
        </authorList>
    </citation>
    <scope>NUCLEOTIDE SEQUENCE [LARGE SCALE GENOMIC DNA]</scope>
    <source>
        <strain evidence="9">CCUG 49339</strain>
    </source>
</reference>
<feature type="domain" description="ABC transmembrane type-1" evidence="7">
    <location>
        <begin position="79"/>
        <end position="296"/>
    </location>
</feature>
<dbReference type="PROSITE" id="PS50928">
    <property type="entry name" value="ABC_TM1"/>
    <property type="match status" value="1"/>
</dbReference>
<feature type="transmembrane region" description="Helical" evidence="6">
    <location>
        <begin position="276"/>
        <end position="295"/>
    </location>
</feature>
<evidence type="ECO:0000256" key="5">
    <source>
        <dbReference type="ARBA" id="ARBA00023136"/>
    </source>
</evidence>
<feature type="transmembrane region" description="Helical" evidence="6">
    <location>
        <begin position="154"/>
        <end position="174"/>
    </location>
</feature>
<feature type="transmembrane region" description="Helical" evidence="6">
    <location>
        <begin position="123"/>
        <end position="142"/>
    </location>
</feature>
<keyword evidence="5 6" id="KW-0472">Membrane</keyword>
<evidence type="ECO:0000313" key="8">
    <source>
        <dbReference type="EMBL" id="MFD1737713.1"/>
    </source>
</evidence>
<feature type="transmembrane region" description="Helical" evidence="6">
    <location>
        <begin position="81"/>
        <end position="103"/>
    </location>
</feature>
<dbReference type="Gene3D" id="1.10.3720.10">
    <property type="entry name" value="MetI-like"/>
    <property type="match status" value="1"/>
</dbReference>
<keyword evidence="3 6" id="KW-0812">Transmembrane</keyword>
<proteinExistence type="inferred from homology"/>
<dbReference type="Pfam" id="PF00528">
    <property type="entry name" value="BPD_transp_1"/>
    <property type="match status" value="1"/>
</dbReference>
<comment type="similarity">
    <text evidence="6">Belongs to the binding-protein-dependent transport system permease family.</text>
</comment>
<keyword evidence="9" id="KW-1185">Reference proteome</keyword>
<dbReference type="InterPro" id="IPR000515">
    <property type="entry name" value="MetI-like"/>
</dbReference>
<dbReference type="PANTHER" id="PTHR43839:SF3">
    <property type="entry name" value="OLIGOPEPTIDE ABC TRANSPORTER, PERMEASE PROTEIN"/>
    <property type="match status" value="1"/>
</dbReference>
<organism evidence="8 9">
    <name type="scientific">Bacillus salitolerans</name>
    <dbReference type="NCBI Taxonomy" id="1437434"/>
    <lineage>
        <taxon>Bacteria</taxon>
        <taxon>Bacillati</taxon>
        <taxon>Bacillota</taxon>
        <taxon>Bacilli</taxon>
        <taxon>Bacillales</taxon>
        <taxon>Bacillaceae</taxon>
        <taxon>Bacillus</taxon>
    </lineage>
</organism>
<evidence type="ECO:0000256" key="2">
    <source>
        <dbReference type="ARBA" id="ARBA00022448"/>
    </source>
</evidence>
<name>A0ABW4LUD8_9BACI</name>
<feature type="transmembrane region" description="Helical" evidence="6">
    <location>
        <begin position="222"/>
        <end position="243"/>
    </location>
</feature>
<dbReference type="EMBL" id="JBHUEM010000022">
    <property type="protein sequence ID" value="MFD1737713.1"/>
    <property type="molecule type" value="Genomic_DNA"/>
</dbReference>
<evidence type="ECO:0000256" key="3">
    <source>
        <dbReference type="ARBA" id="ARBA00022692"/>
    </source>
</evidence>
<comment type="subcellular location">
    <subcellularLocation>
        <location evidence="6">Cell membrane</location>
        <topology evidence="6">Multi-pass membrane protein</topology>
    </subcellularLocation>
    <subcellularLocation>
        <location evidence="1">Membrane</location>
        <topology evidence="1">Multi-pass membrane protein</topology>
    </subcellularLocation>
</comment>
<gene>
    <name evidence="8" type="ORF">ACFSCX_14350</name>
</gene>
<evidence type="ECO:0000256" key="4">
    <source>
        <dbReference type="ARBA" id="ARBA00022989"/>
    </source>
</evidence>
<keyword evidence="2 6" id="KW-0813">Transport</keyword>
<keyword evidence="4 6" id="KW-1133">Transmembrane helix</keyword>
<comment type="caution">
    <text evidence="8">The sequence shown here is derived from an EMBL/GenBank/DDBJ whole genome shotgun (WGS) entry which is preliminary data.</text>
</comment>
<dbReference type="SUPFAM" id="SSF161098">
    <property type="entry name" value="MetI-like"/>
    <property type="match status" value="1"/>
</dbReference>